<dbReference type="PROSITE" id="PS50109">
    <property type="entry name" value="HIS_KIN"/>
    <property type="match status" value="1"/>
</dbReference>
<dbReference type="RefSeq" id="WP_318842560.1">
    <property type="nucleotide sequence ID" value="NZ_AP023213.1"/>
</dbReference>
<keyword evidence="5" id="KW-1185">Reference proteome</keyword>
<dbReference type="InterPro" id="IPR036890">
    <property type="entry name" value="HATPase_C_sf"/>
</dbReference>
<organism evidence="4 5">
    <name type="scientific">Citrifermentans bremense</name>
    <dbReference type="NCBI Taxonomy" id="60035"/>
    <lineage>
        <taxon>Bacteria</taxon>
        <taxon>Pseudomonadati</taxon>
        <taxon>Thermodesulfobacteriota</taxon>
        <taxon>Desulfuromonadia</taxon>
        <taxon>Geobacterales</taxon>
        <taxon>Geobacteraceae</taxon>
        <taxon>Citrifermentans</taxon>
    </lineage>
</organism>
<comment type="catalytic activity">
    <reaction evidence="1">
        <text>ATP + protein L-histidine = ADP + protein N-phospho-L-histidine.</text>
        <dbReference type="EC" id="2.7.13.3"/>
    </reaction>
</comment>
<proteinExistence type="predicted"/>
<name>A0A6S6M1D3_9BACT</name>
<evidence type="ECO:0000259" key="3">
    <source>
        <dbReference type="PROSITE" id="PS50109"/>
    </source>
</evidence>
<reference evidence="4 5" key="1">
    <citation type="submission" date="2020-06" db="EMBL/GenBank/DDBJ databases">
        <title>Interaction of electrochemicaly active bacteria, Geobacter bremensis R4 on different carbon anode.</title>
        <authorList>
            <person name="Meng L."/>
            <person name="Yoshida N."/>
        </authorList>
    </citation>
    <scope>NUCLEOTIDE SEQUENCE [LARGE SCALE GENOMIC DNA]</scope>
    <source>
        <strain evidence="4 5">R4</strain>
    </source>
</reference>
<sequence length="76" mass="8084">MVQPPTSSNLSKIFDPFFTTKPAGRGPGLGLTVRYGIVKRHGGDIDVRSTVGKGTEVTVTVPLRQPRAEASSDPYA</sequence>
<dbReference type="PANTHER" id="PTHR43065">
    <property type="entry name" value="SENSOR HISTIDINE KINASE"/>
    <property type="match status" value="1"/>
</dbReference>
<dbReference type="SUPFAM" id="SSF55874">
    <property type="entry name" value="ATPase domain of HSP90 chaperone/DNA topoisomerase II/histidine kinase"/>
    <property type="match status" value="1"/>
</dbReference>
<evidence type="ECO:0000313" key="4">
    <source>
        <dbReference type="EMBL" id="BCG48182.1"/>
    </source>
</evidence>
<dbReference type="Gene3D" id="3.30.565.10">
    <property type="entry name" value="Histidine kinase-like ATPase, C-terminal domain"/>
    <property type="match status" value="1"/>
</dbReference>
<dbReference type="InterPro" id="IPR004358">
    <property type="entry name" value="Sig_transdc_His_kin-like_C"/>
</dbReference>
<dbReference type="AlphaFoldDB" id="A0A6S6M1D3"/>
<dbReference type="Pfam" id="PF02518">
    <property type="entry name" value="HATPase_c"/>
    <property type="match status" value="1"/>
</dbReference>
<dbReference type="EC" id="2.7.13.3" evidence="2"/>
<dbReference type="PANTHER" id="PTHR43065:SF50">
    <property type="entry name" value="HISTIDINE KINASE"/>
    <property type="match status" value="1"/>
</dbReference>
<dbReference type="GO" id="GO:0004673">
    <property type="term" value="F:protein histidine kinase activity"/>
    <property type="evidence" value="ECO:0007669"/>
    <property type="project" value="UniProtKB-EC"/>
</dbReference>
<protein>
    <recommendedName>
        <fullName evidence="2">histidine kinase</fullName>
        <ecNumber evidence="2">2.7.13.3</ecNumber>
    </recommendedName>
</protein>
<gene>
    <name evidence="4" type="ORF">GEOBRER4_n3057</name>
</gene>
<dbReference type="KEGG" id="gbn:GEOBRER4_29320"/>
<evidence type="ECO:0000256" key="1">
    <source>
        <dbReference type="ARBA" id="ARBA00000085"/>
    </source>
</evidence>
<dbReference type="InterPro" id="IPR005467">
    <property type="entry name" value="His_kinase_dom"/>
</dbReference>
<dbReference type="Proteomes" id="UP000515472">
    <property type="component" value="Chromosome"/>
</dbReference>
<dbReference type="PRINTS" id="PR00344">
    <property type="entry name" value="BCTRLSENSOR"/>
</dbReference>
<dbReference type="EMBL" id="AP023213">
    <property type="protein sequence ID" value="BCG48182.1"/>
    <property type="molecule type" value="Genomic_DNA"/>
</dbReference>
<accession>A0A6S6M1D3</accession>
<feature type="domain" description="Histidine kinase" evidence="3">
    <location>
        <begin position="10"/>
        <end position="65"/>
    </location>
</feature>
<evidence type="ECO:0000313" key="5">
    <source>
        <dbReference type="Proteomes" id="UP000515472"/>
    </source>
</evidence>
<dbReference type="InterPro" id="IPR003594">
    <property type="entry name" value="HATPase_dom"/>
</dbReference>
<evidence type="ECO:0000256" key="2">
    <source>
        <dbReference type="ARBA" id="ARBA00012438"/>
    </source>
</evidence>